<evidence type="ECO:0000256" key="2">
    <source>
        <dbReference type="ARBA" id="ARBA00004651"/>
    </source>
</evidence>
<dbReference type="OrthoDB" id="195015at2759"/>
<dbReference type="GO" id="GO:0005737">
    <property type="term" value="C:cytoplasm"/>
    <property type="evidence" value="ECO:0007669"/>
    <property type="project" value="TreeGrafter"/>
</dbReference>
<evidence type="ECO:0000313" key="13">
    <source>
        <dbReference type="EMBL" id="CAD7229247.1"/>
    </source>
</evidence>
<dbReference type="PANTHER" id="PTHR11923:SF110">
    <property type="entry name" value="SCAVENGER RECEPTOR CLASS B MEMBER 1"/>
    <property type="match status" value="1"/>
</dbReference>
<evidence type="ECO:0000256" key="10">
    <source>
        <dbReference type="ARBA" id="ARBA00023180"/>
    </source>
</evidence>
<accession>A0A7R8WHG3</accession>
<keyword evidence="8" id="KW-1015">Disulfide bond</keyword>
<dbReference type="GO" id="GO:0005901">
    <property type="term" value="C:caveola"/>
    <property type="evidence" value="ECO:0007669"/>
    <property type="project" value="UniProtKB-SubCell"/>
</dbReference>
<gene>
    <name evidence="13" type="ORF">CTOB1V02_LOCUS7120</name>
</gene>
<comment type="similarity">
    <text evidence="3">Belongs to the CD36 family.</text>
</comment>
<evidence type="ECO:0000256" key="7">
    <source>
        <dbReference type="ARBA" id="ARBA00023136"/>
    </source>
</evidence>
<evidence type="ECO:0000256" key="1">
    <source>
        <dbReference type="ARBA" id="ARBA00004189"/>
    </source>
</evidence>
<reference evidence="13" key="1">
    <citation type="submission" date="2020-11" db="EMBL/GenBank/DDBJ databases">
        <authorList>
            <person name="Tran Van P."/>
        </authorList>
    </citation>
    <scope>NUCLEOTIDE SEQUENCE</scope>
</reference>
<evidence type="ECO:0000256" key="8">
    <source>
        <dbReference type="ARBA" id="ARBA00023157"/>
    </source>
</evidence>
<keyword evidence="9" id="KW-0675">Receptor</keyword>
<evidence type="ECO:0000256" key="11">
    <source>
        <dbReference type="ARBA" id="ARBA00040821"/>
    </source>
</evidence>
<dbReference type="AlphaFoldDB" id="A0A7R8WHG3"/>
<dbReference type="PANTHER" id="PTHR11923">
    <property type="entry name" value="SCAVENGER RECEPTOR CLASS B TYPE-1 SR-B1"/>
    <property type="match status" value="1"/>
</dbReference>
<proteinExistence type="inferred from homology"/>
<dbReference type="Pfam" id="PF01130">
    <property type="entry name" value="CD36"/>
    <property type="match status" value="1"/>
</dbReference>
<dbReference type="EMBL" id="OB661956">
    <property type="protein sequence ID" value="CAD7229247.1"/>
    <property type="molecule type" value="Genomic_DNA"/>
</dbReference>
<evidence type="ECO:0000256" key="9">
    <source>
        <dbReference type="ARBA" id="ARBA00023170"/>
    </source>
</evidence>
<evidence type="ECO:0000256" key="3">
    <source>
        <dbReference type="ARBA" id="ARBA00010532"/>
    </source>
</evidence>
<protein>
    <recommendedName>
        <fullName evidence="11">Scavenger receptor class B member 1</fullName>
    </recommendedName>
    <alternativeName>
        <fullName evidence="12">SR-BI</fullName>
    </alternativeName>
</protein>
<dbReference type="GO" id="GO:0005044">
    <property type="term" value="F:scavenger receptor activity"/>
    <property type="evidence" value="ECO:0007669"/>
    <property type="project" value="TreeGrafter"/>
</dbReference>
<keyword evidence="7" id="KW-0472">Membrane</keyword>
<keyword evidence="6" id="KW-1133">Transmembrane helix</keyword>
<comment type="subcellular location">
    <subcellularLocation>
        <location evidence="2">Cell membrane</location>
        <topology evidence="2">Multi-pass membrane protein</topology>
    </subcellularLocation>
    <subcellularLocation>
        <location evidence="1">Membrane</location>
        <location evidence="1">Caveola</location>
        <topology evidence="1">Multi-pass membrane protein</topology>
    </subcellularLocation>
</comment>
<keyword evidence="5" id="KW-0812">Transmembrane</keyword>
<keyword evidence="10" id="KW-0325">Glycoprotein</keyword>
<evidence type="ECO:0000256" key="6">
    <source>
        <dbReference type="ARBA" id="ARBA00022989"/>
    </source>
</evidence>
<evidence type="ECO:0000256" key="5">
    <source>
        <dbReference type="ARBA" id="ARBA00022692"/>
    </source>
</evidence>
<organism evidence="13">
    <name type="scientific">Cyprideis torosa</name>
    <dbReference type="NCBI Taxonomy" id="163714"/>
    <lineage>
        <taxon>Eukaryota</taxon>
        <taxon>Metazoa</taxon>
        <taxon>Ecdysozoa</taxon>
        <taxon>Arthropoda</taxon>
        <taxon>Crustacea</taxon>
        <taxon>Oligostraca</taxon>
        <taxon>Ostracoda</taxon>
        <taxon>Podocopa</taxon>
        <taxon>Podocopida</taxon>
        <taxon>Cytherocopina</taxon>
        <taxon>Cytheroidea</taxon>
        <taxon>Cytherideidae</taxon>
        <taxon>Cyprideis</taxon>
    </lineage>
</organism>
<keyword evidence="4" id="KW-1003">Cell membrane</keyword>
<name>A0A7R8WHG3_9CRUS</name>
<sequence>MGLPGFSHLGHGQLLPKRLGFVEGSESFEMWRVPPVHPMTRAYLFNITNVDDVWHRSAKPIVQEVGPYTYIETWEREILGWHSDGTFTYRNKKVFKFAPELSSGSEDDVISAVYVPMMVIGFLECVDGRSSAVMQYDDWSPFCRSRDGLSATNYRFAWYRWHRCSDFILQ</sequence>
<evidence type="ECO:0000256" key="4">
    <source>
        <dbReference type="ARBA" id="ARBA00022475"/>
    </source>
</evidence>
<dbReference type="PRINTS" id="PR01609">
    <property type="entry name" value="CD36FAMILY"/>
</dbReference>
<evidence type="ECO:0000256" key="12">
    <source>
        <dbReference type="ARBA" id="ARBA00042244"/>
    </source>
</evidence>
<dbReference type="InterPro" id="IPR002159">
    <property type="entry name" value="CD36_fam"/>
</dbReference>